<comment type="caution">
    <text evidence="2">The sequence shown here is derived from an EMBL/GenBank/DDBJ whole genome shotgun (WGS) entry which is preliminary data.</text>
</comment>
<feature type="transmembrane region" description="Helical" evidence="1">
    <location>
        <begin position="7"/>
        <end position="27"/>
    </location>
</feature>
<sequence length="70" mass="8250">MKARDRNILYLLFFGVIPVGVLLYFYSGIIVDIINESFGFNIDLNNILEIYTLLWFSSLLVIYNYGKYKE</sequence>
<organism evidence="2 3">
    <name type="scientific">Marinobacterium zhoushanense</name>
    <dbReference type="NCBI Taxonomy" id="1679163"/>
    <lineage>
        <taxon>Bacteria</taxon>
        <taxon>Pseudomonadati</taxon>
        <taxon>Pseudomonadota</taxon>
        <taxon>Gammaproteobacteria</taxon>
        <taxon>Oceanospirillales</taxon>
        <taxon>Oceanospirillaceae</taxon>
        <taxon>Marinobacterium</taxon>
    </lineage>
</organism>
<keyword evidence="1" id="KW-0472">Membrane</keyword>
<evidence type="ECO:0000313" key="2">
    <source>
        <dbReference type="EMBL" id="GGC06241.1"/>
    </source>
</evidence>
<proteinExistence type="predicted"/>
<protein>
    <submittedName>
        <fullName evidence="2">Uncharacterized protein</fullName>
    </submittedName>
</protein>
<accession>A0ABQ1KSM9</accession>
<name>A0ABQ1KSM9_9GAMM</name>
<dbReference type="EMBL" id="BMIJ01000007">
    <property type="protein sequence ID" value="GGC06241.1"/>
    <property type="molecule type" value="Genomic_DNA"/>
</dbReference>
<keyword evidence="1" id="KW-1133">Transmembrane helix</keyword>
<dbReference type="Proteomes" id="UP000629025">
    <property type="component" value="Unassembled WGS sequence"/>
</dbReference>
<reference evidence="3" key="1">
    <citation type="journal article" date="2019" name="Int. J. Syst. Evol. Microbiol.">
        <title>The Global Catalogue of Microorganisms (GCM) 10K type strain sequencing project: providing services to taxonomists for standard genome sequencing and annotation.</title>
        <authorList>
            <consortium name="The Broad Institute Genomics Platform"/>
            <consortium name="The Broad Institute Genome Sequencing Center for Infectious Disease"/>
            <person name="Wu L."/>
            <person name="Ma J."/>
        </authorList>
    </citation>
    <scope>NUCLEOTIDE SEQUENCE [LARGE SCALE GENOMIC DNA]</scope>
    <source>
        <strain evidence="3">CGMCC 1.15341</strain>
    </source>
</reference>
<gene>
    <name evidence="2" type="ORF">GCM10011352_35600</name>
</gene>
<feature type="transmembrane region" description="Helical" evidence="1">
    <location>
        <begin position="47"/>
        <end position="66"/>
    </location>
</feature>
<evidence type="ECO:0000313" key="3">
    <source>
        <dbReference type="Proteomes" id="UP000629025"/>
    </source>
</evidence>
<evidence type="ECO:0000256" key="1">
    <source>
        <dbReference type="SAM" id="Phobius"/>
    </source>
</evidence>
<keyword evidence="3" id="KW-1185">Reference proteome</keyword>
<keyword evidence="1" id="KW-0812">Transmembrane</keyword>